<dbReference type="EMBL" id="AFYH01256437">
    <property type="status" value="NOT_ANNOTATED_CDS"/>
    <property type="molecule type" value="Genomic_DNA"/>
</dbReference>
<name>H2ZUV5_LATCH</name>
<dbReference type="Proteomes" id="UP000008672">
    <property type="component" value="Unassembled WGS sequence"/>
</dbReference>
<dbReference type="AlphaFoldDB" id="H2ZUV5"/>
<feature type="domain" description="IgGFc-binding protein N-terminal" evidence="1">
    <location>
        <begin position="99"/>
        <end position="386"/>
    </location>
</feature>
<dbReference type="STRING" id="7897.ENSLACP00000001176"/>
<proteinExistence type="predicted"/>
<dbReference type="InterPro" id="IPR035234">
    <property type="entry name" value="IgGFc-bd_N"/>
</dbReference>
<dbReference type="Ensembl" id="ENSLACT00000001187.1">
    <property type="protein sequence ID" value="ENSLACP00000001176.1"/>
    <property type="gene ID" value="ENSLACG00000001053.1"/>
</dbReference>
<organism evidence="2 3">
    <name type="scientific">Latimeria chalumnae</name>
    <name type="common">Coelacanth</name>
    <dbReference type="NCBI Taxonomy" id="7897"/>
    <lineage>
        <taxon>Eukaryota</taxon>
        <taxon>Metazoa</taxon>
        <taxon>Chordata</taxon>
        <taxon>Craniata</taxon>
        <taxon>Vertebrata</taxon>
        <taxon>Euteleostomi</taxon>
        <taxon>Coelacanthiformes</taxon>
        <taxon>Coelacanthidae</taxon>
        <taxon>Latimeria</taxon>
    </lineage>
</organism>
<dbReference type="eggNOG" id="KOG1216">
    <property type="taxonomic scope" value="Eukaryota"/>
</dbReference>
<evidence type="ECO:0000313" key="2">
    <source>
        <dbReference type="Ensembl" id="ENSLACP00000001176.1"/>
    </source>
</evidence>
<reference evidence="2" key="3">
    <citation type="submission" date="2025-09" db="UniProtKB">
        <authorList>
            <consortium name="Ensembl"/>
        </authorList>
    </citation>
    <scope>IDENTIFICATION</scope>
</reference>
<evidence type="ECO:0000313" key="3">
    <source>
        <dbReference type="Proteomes" id="UP000008672"/>
    </source>
</evidence>
<accession>H2ZUV5</accession>
<dbReference type="PANTHER" id="PTHR46534">
    <property type="entry name" value="IGGFC_BINDING DOMAIN-CONTAINING PROTEIN"/>
    <property type="match status" value="1"/>
</dbReference>
<dbReference type="HOGENOM" id="CLU_029489_1_0_1"/>
<dbReference type="OMA" id="ENIAYYY"/>
<dbReference type="PANTHER" id="PTHR46534:SF2">
    <property type="entry name" value="VWFD DOMAIN-CONTAINING PROTEIN"/>
    <property type="match status" value="1"/>
</dbReference>
<sequence length="401" mass="44227">CPLGMEFVTILMENRSNNNTSGNRSSITISALYTSTYVSVFIFNTSFHEHFILAANKTVLVSIENPAELGSNSKTVIIRANSSIAVMSFTLNPDSTEPTIVYPVTYFGTEYYILTPKSRHQQSFTKFTVINFGYMNLINVNISGSIFYNCTFYPAGSKLTFTLLEYETIQIESDEDLTGSHIVSQYPVAVLSKTAATCFAGNTQVFEQLSPVCKWGTSFIVLPFSDQNSSDLVYVVASQDTNLQVQAGLTPKIISLSGGETKELSLENSAPLVINATAGIMVMLYHERKTNSTLTKSTLMNVIPTEKFSSSYISISYPNFESHIVLITNSSETSGVMVDKKTLSPNKTWRAIPGTEFSWTNFNITFGNGFHMVTHSSSLLGVYEYGIASFHSWSSTETCLD</sequence>
<reference evidence="3" key="1">
    <citation type="submission" date="2011-08" db="EMBL/GenBank/DDBJ databases">
        <title>The draft genome of Latimeria chalumnae.</title>
        <authorList>
            <person name="Di Palma F."/>
            <person name="Alfoldi J."/>
            <person name="Johnson J."/>
            <person name="Berlin A."/>
            <person name="Gnerre S."/>
            <person name="Jaffe D."/>
            <person name="MacCallum I."/>
            <person name="Young S."/>
            <person name="Walker B.J."/>
            <person name="Lander E."/>
            <person name="Lindblad-Toh K."/>
        </authorList>
    </citation>
    <scope>NUCLEOTIDE SEQUENCE [LARGE SCALE GENOMIC DNA]</scope>
    <source>
        <strain evidence="3">Wild caught</strain>
    </source>
</reference>
<reference evidence="2" key="2">
    <citation type="submission" date="2025-08" db="UniProtKB">
        <authorList>
            <consortium name="Ensembl"/>
        </authorList>
    </citation>
    <scope>IDENTIFICATION</scope>
</reference>
<dbReference type="Pfam" id="PF17517">
    <property type="entry name" value="IgGFc_binding"/>
    <property type="match status" value="1"/>
</dbReference>
<dbReference type="GeneTree" id="ENSGT00830000128645"/>
<keyword evidence="3" id="KW-1185">Reference proteome</keyword>
<dbReference type="InParanoid" id="H2ZUV5"/>
<protein>
    <recommendedName>
        <fullName evidence="1">IgGFc-binding protein N-terminal domain-containing protein</fullName>
    </recommendedName>
</protein>
<evidence type="ECO:0000259" key="1">
    <source>
        <dbReference type="Pfam" id="PF17517"/>
    </source>
</evidence>